<dbReference type="AlphaFoldDB" id="A0A1L7XH52"/>
<accession>A0A1L7XH52</accession>
<dbReference type="EMBL" id="FJOG01000026">
    <property type="protein sequence ID" value="CZR64267.1"/>
    <property type="molecule type" value="Genomic_DNA"/>
</dbReference>
<dbReference type="OrthoDB" id="10383351at2759"/>
<evidence type="ECO:0000313" key="2">
    <source>
        <dbReference type="Proteomes" id="UP000184330"/>
    </source>
</evidence>
<organism evidence="1 2">
    <name type="scientific">Phialocephala subalpina</name>
    <dbReference type="NCBI Taxonomy" id="576137"/>
    <lineage>
        <taxon>Eukaryota</taxon>
        <taxon>Fungi</taxon>
        <taxon>Dikarya</taxon>
        <taxon>Ascomycota</taxon>
        <taxon>Pezizomycotina</taxon>
        <taxon>Leotiomycetes</taxon>
        <taxon>Helotiales</taxon>
        <taxon>Mollisiaceae</taxon>
        <taxon>Phialocephala</taxon>
        <taxon>Phialocephala fortinii species complex</taxon>
    </lineage>
</organism>
<keyword evidence="2" id="KW-1185">Reference proteome</keyword>
<protein>
    <submittedName>
        <fullName evidence="1">Uncharacterized protein</fullName>
    </submittedName>
</protein>
<reference evidence="1 2" key="1">
    <citation type="submission" date="2016-03" db="EMBL/GenBank/DDBJ databases">
        <authorList>
            <person name="Ploux O."/>
        </authorList>
    </citation>
    <scope>NUCLEOTIDE SEQUENCE [LARGE SCALE GENOMIC DNA]</scope>
    <source>
        <strain evidence="1 2">UAMH 11012</strain>
    </source>
</reference>
<name>A0A1L7XH52_9HELO</name>
<proteinExistence type="predicted"/>
<dbReference type="Proteomes" id="UP000184330">
    <property type="component" value="Unassembled WGS sequence"/>
</dbReference>
<gene>
    <name evidence="1" type="ORF">PAC_14165</name>
</gene>
<sequence>MASNLCFVPSLHLQQQLTELASMKEQLVNLVPPSTNTPSHSIPTEEAPFEFRQQRLEIKRLEDNIARKHALITEQMKEEEKKSRRAGISDLALLVDRQAILKAAINSPARIIRCSNDADDLWEDRLEAERLEPLIAAQRALLEECHESSSLSSGD</sequence>
<evidence type="ECO:0000313" key="1">
    <source>
        <dbReference type="EMBL" id="CZR64267.1"/>
    </source>
</evidence>